<dbReference type="GO" id="GO:0016020">
    <property type="term" value="C:membrane"/>
    <property type="evidence" value="ECO:0007669"/>
    <property type="project" value="UniProtKB-SubCell"/>
</dbReference>
<gene>
    <name evidence="8" type="ORF">IFM89_008183</name>
</gene>
<evidence type="ECO:0000259" key="7">
    <source>
        <dbReference type="PROSITE" id="PS51775"/>
    </source>
</evidence>
<keyword evidence="9" id="KW-1185">Reference proteome</keyword>
<feature type="region of interest" description="Disordered" evidence="5">
    <location>
        <begin position="128"/>
        <end position="148"/>
    </location>
</feature>
<dbReference type="AlphaFoldDB" id="A0A835LU36"/>
<dbReference type="Proteomes" id="UP000631114">
    <property type="component" value="Unassembled WGS sequence"/>
</dbReference>
<evidence type="ECO:0000256" key="2">
    <source>
        <dbReference type="ARBA" id="ARBA00022692"/>
    </source>
</evidence>
<sequence length="307" mass="34803">MMDYGSSLNFSSKKTDFGGGVFMFGNFAAFGNMLLLFFILVLGFKVLYLDCYYNGLVQFLDNFRGKADDFRHGFCSSIDVCGMCYSKISSCKVGILNLLDNSVPDLKNPVRNKEISIVVEETSILNESVDNEEEKGGEEEFGDEYKEDEERDLQALRKAVRIQRERVRNACLELEKERLAAASAANETMAMIMRLQSELSSIQMQANQYQRMAEQKQLHDQEVIHSLRWIVLKQESERSILESQLNLCNQERMMDWKAGDEDGLEGIDCTPNRFSASSGGDLAEELISSLDMDSVSKVSSHFEEMVI</sequence>
<protein>
    <recommendedName>
        <fullName evidence="7">GTD-binding domain-containing protein</fullName>
    </recommendedName>
</protein>
<dbReference type="InterPro" id="IPR007656">
    <property type="entry name" value="GTD-bd"/>
</dbReference>
<evidence type="ECO:0000313" key="9">
    <source>
        <dbReference type="Proteomes" id="UP000631114"/>
    </source>
</evidence>
<keyword evidence="2 6" id="KW-0812">Transmembrane</keyword>
<dbReference type="PANTHER" id="PTHR31422:SF2">
    <property type="entry name" value="PROTEIN FLOURY 1-LIKE"/>
    <property type="match status" value="1"/>
</dbReference>
<evidence type="ECO:0000256" key="1">
    <source>
        <dbReference type="ARBA" id="ARBA00004370"/>
    </source>
</evidence>
<feature type="domain" description="GTD-binding" evidence="7">
    <location>
        <begin position="151"/>
        <end position="249"/>
    </location>
</feature>
<accession>A0A835LU36</accession>
<dbReference type="EMBL" id="JADFTS010000004">
    <property type="protein sequence ID" value="KAF9608228.1"/>
    <property type="molecule type" value="Genomic_DNA"/>
</dbReference>
<evidence type="ECO:0000256" key="3">
    <source>
        <dbReference type="ARBA" id="ARBA00022989"/>
    </source>
</evidence>
<organism evidence="8 9">
    <name type="scientific">Coptis chinensis</name>
    <dbReference type="NCBI Taxonomy" id="261450"/>
    <lineage>
        <taxon>Eukaryota</taxon>
        <taxon>Viridiplantae</taxon>
        <taxon>Streptophyta</taxon>
        <taxon>Embryophyta</taxon>
        <taxon>Tracheophyta</taxon>
        <taxon>Spermatophyta</taxon>
        <taxon>Magnoliopsida</taxon>
        <taxon>Ranunculales</taxon>
        <taxon>Ranunculaceae</taxon>
        <taxon>Coptidoideae</taxon>
        <taxon>Coptis</taxon>
    </lineage>
</organism>
<feature type="transmembrane region" description="Helical" evidence="6">
    <location>
        <begin position="21"/>
        <end position="44"/>
    </location>
</feature>
<reference evidence="8 9" key="1">
    <citation type="submission" date="2020-10" db="EMBL/GenBank/DDBJ databases">
        <title>The Coptis chinensis genome and diversification of protoberbering-type alkaloids.</title>
        <authorList>
            <person name="Wang B."/>
            <person name="Shu S."/>
            <person name="Song C."/>
            <person name="Liu Y."/>
        </authorList>
    </citation>
    <scope>NUCLEOTIDE SEQUENCE [LARGE SCALE GENOMIC DNA]</scope>
    <source>
        <strain evidence="8">HL-2020</strain>
        <tissue evidence="8">Leaf</tissue>
    </source>
</reference>
<dbReference type="OrthoDB" id="1100010at2759"/>
<dbReference type="Pfam" id="PF04576">
    <property type="entry name" value="Zein-binding"/>
    <property type="match status" value="1"/>
</dbReference>
<dbReference type="GO" id="GO:0080115">
    <property type="term" value="F:myosin XI tail binding"/>
    <property type="evidence" value="ECO:0007669"/>
    <property type="project" value="UniProtKB-ARBA"/>
</dbReference>
<comment type="caution">
    <text evidence="8">The sequence shown here is derived from an EMBL/GenBank/DDBJ whole genome shotgun (WGS) entry which is preliminary data.</text>
</comment>
<proteinExistence type="predicted"/>
<evidence type="ECO:0000256" key="5">
    <source>
        <dbReference type="SAM" id="MobiDB-lite"/>
    </source>
</evidence>
<comment type="subcellular location">
    <subcellularLocation>
        <location evidence="1">Membrane</location>
    </subcellularLocation>
</comment>
<keyword evidence="4 6" id="KW-0472">Membrane</keyword>
<evidence type="ECO:0000313" key="8">
    <source>
        <dbReference type="EMBL" id="KAF9608228.1"/>
    </source>
</evidence>
<name>A0A835LU36_9MAGN</name>
<evidence type="ECO:0000256" key="6">
    <source>
        <dbReference type="SAM" id="Phobius"/>
    </source>
</evidence>
<evidence type="ECO:0000256" key="4">
    <source>
        <dbReference type="ARBA" id="ARBA00023136"/>
    </source>
</evidence>
<keyword evidence="3 6" id="KW-1133">Transmembrane helix</keyword>
<dbReference type="PANTHER" id="PTHR31422">
    <property type="entry name" value="BNAANNG28530D PROTEIN"/>
    <property type="match status" value="1"/>
</dbReference>
<feature type="compositionally biased region" description="Acidic residues" evidence="5">
    <location>
        <begin position="129"/>
        <end position="148"/>
    </location>
</feature>
<dbReference type="PROSITE" id="PS51775">
    <property type="entry name" value="GTD_BINDING"/>
    <property type="match status" value="1"/>
</dbReference>